<reference evidence="4" key="1">
    <citation type="submission" date="2016-04" db="EMBL/GenBank/DDBJ databases">
        <authorList>
            <person name="Chen L."/>
            <person name="Zhuang W."/>
            <person name="Wang G."/>
        </authorList>
    </citation>
    <scope>NUCLEOTIDE SEQUENCE [LARGE SCALE GENOMIC DNA]</scope>
    <source>
        <strain evidence="4">17621</strain>
    </source>
</reference>
<dbReference type="EMBL" id="LVXG01000010">
    <property type="protein sequence ID" value="OQP51802.1"/>
    <property type="molecule type" value="Genomic_DNA"/>
</dbReference>
<keyword evidence="4" id="KW-1185">Reference proteome</keyword>
<dbReference type="PANTHER" id="PTHR12277:SF81">
    <property type="entry name" value="PROTEIN ABHD13"/>
    <property type="match status" value="1"/>
</dbReference>
<feature type="domain" description="Serine aminopeptidase S33" evidence="2">
    <location>
        <begin position="71"/>
        <end position="185"/>
    </location>
</feature>
<gene>
    <name evidence="3" type="ORF">A4H97_26715</name>
</gene>
<evidence type="ECO:0000313" key="4">
    <source>
        <dbReference type="Proteomes" id="UP000192610"/>
    </source>
</evidence>
<proteinExistence type="predicted"/>
<comment type="caution">
    <text evidence="3">The sequence shown here is derived from an EMBL/GenBank/DDBJ whole genome shotgun (WGS) entry which is preliminary data.</text>
</comment>
<dbReference type="AlphaFoldDB" id="A0A1V9F0H8"/>
<evidence type="ECO:0000259" key="2">
    <source>
        <dbReference type="Pfam" id="PF12146"/>
    </source>
</evidence>
<dbReference type="Pfam" id="PF12146">
    <property type="entry name" value="Hydrolase_4"/>
    <property type="match status" value="1"/>
</dbReference>
<evidence type="ECO:0000256" key="1">
    <source>
        <dbReference type="SAM" id="Phobius"/>
    </source>
</evidence>
<dbReference type="OrthoDB" id="9777090at2"/>
<dbReference type="PANTHER" id="PTHR12277">
    <property type="entry name" value="ALPHA/BETA HYDROLASE DOMAIN-CONTAINING PROTEIN"/>
    <property type="match status" value="1"/>
</dbReference>
<dbReference type="InterPro" id="IPR029058">
    <property type="entry name" value="AB_hydrolase_fold"/>
</dbReference>
<dbReference type="Proteomes" id="UP000192610">
    <property type="component" value="Unassembled WGS sequence"/>
</dbReference>
<dbReference type="RefSeq" id="WP_081198391.1">
    <property type="nucleotide sequence ID" value="NZ_FOCZ01000018.1"/>
</dbReference>
<protein>
    <submittedName>
        <fullName evidence="3">Hydrolase</fullName>
    </submittedName>
</protein>
<dbReference type="STRING" id="354355.SAMN05660816_06231"/>
<organism evidence="3 4">
    <name type="scientific">Niastella yeongjuensis</name>
    <dbReference type="NCBI Taxonomy" id="354355"/>
    <lineage>
        <taxon>Bacteria</taxon>
        <taxon>Pseudomonadati</taxon>
        <taxon>Bacteroidota</taxon>
        <taxon>Chitinophagia</taxon>
        <taxon>Chitinophagales</taxon>
        <taxon>Chitinophagaceae</taxon>
        <taxon>Niastella</taxon>
    </lineage>
</organism>
<dbReference type="SUPFAM" id="SSF53474">
    <property type="entry name" value="alpha/beta-Hydrolases"/>
    <property type="match status" value="1"/>
</dbReference>
<dbReference type="Gene3D" id="3.40.50.1820">
    <property type="entry name" value="alpha/beta hydrolase"/>
    <property type="match status" value="1"/>
</dbReference>
<dbReference type="GO" id="GO:0016787">
    <property type="term" value="F:hydrolase activity"/>
    <property type="evidence" value="ECO:0007669"/>
    <property type="project" value="UniProtKB-KW"/>
</dbReference>
<keyword evidence="1" id="KW-0472">Membrane</keyword>
<evidence type="ECO:0000313" key="3">
    <source>
        <dbReference type="EMBL" id="OQP51802.1"/>
    </source>
</evidence>
<keyword evidence="1" id="KW-0812">Transmembrane</keyword>
<name>A0A1V9F0H8_9BACT</name>
<feature type="transmembrane region" description="Helical" evidence="1">
    <location>
        <begin position="6"/>
        <end position="26"/>
    </location>
</feature>
<keyword evidence="3" id="KW-0378">Hydrolase</keyword>
<keyword evidence="1" id="KW-1133">Transmembrane helix</keyword>
<accession>A0A1V9F0H8</accession>
<dbReference type="InterPro" id="IPR022742">
    <property type="entry name" value="Hydrolase_4"/>
</dbReference>
<sequence length="266" mass="30528">MKKMIIAGLIAIGLLYFVICGLLYFFQEKLIFYPQKLTRDYRFGFDQPFEEMTIIAHDKNQLHGLLFKTDSSKGLIFYLHGNGGSLESWGEIAQTYTALKYDLFLLDYRGYGKSEGVINSQQQFFNDVQTAYDSLKNRYAEDRIVVLGYSIGTGAATMLASTNNPKLLILQAPYYSLTDMMRHTYPIIPTFILKYKFETNNYLKACKMPVVIFHGDADEVIYYGSSLKLQTLFKKQDTLIALQGQIHNGITDNVVYKKELQRILSQ</sequence>